<name>A0ABD0M850_9CAEN</name>
<dbReference type="InterPro" id="IPR019411">
    <property type="entry name" value="MMM1_dom"/>
</dbReference>
<dbReference type="Proteomes" id="UP001519460">
    <property type="component" value="Unassembled WGS sequence"/>
</dbReference>
<dbReference type="PANTHER" id="PTHR13466:SF0">
    <property type="entry name" value="SMP-LTD DOMAIN-CONTAINING PROTEIN"/>
    <property type="match status" value="1"/>
</dbReference>
<feature type="compositionally biased region" description="Acidic residues" evidence="9">
    <location>
        <begin position="847"/>
        <end position="866"/>
    </location>
</feature>
<dbReference type="PANTHER" id="PTHR13466">
    <property type="entry name" value="TEX2 PROTEIN-RELATED"/>
    <property type="match status" value="1"/>
</dbReference>
<feature type="region of interest" description="Disordered" evidence="9">
    <location>
        <begin position="1"/>
        <end position="22"/>
    </location>
</feature>
<accession>A0ABD0M850</accession>
<dbReference type="Pfam" id="PF10296">
    <property type="entry name" value="MMM1"/>
    <property type="match status" value="1"/>
</dbReference>
<evidence type="ECO:0000256" key="5">
    <source>
        <dbReference type="ARBA" id="ARBA00022989"/>
    </source>
</evidence>
<feature type="domain" description="SMP-LTD" evidence="10">
    <location>
        <begin position="706"/>
        <end position="993"/>
    </location>
</feature>
<evidence type="ECO:0000313" key="12">
    <source>
        <dbReference type="Proteomes" id="UP001519460"/>
    </source>
</evidence>
<evidence type="ECO:0000256" key="8">
    <source>
        <dbReference type="ARBA" id="ARBA00023136"/>
    </source>
</evidence>
<feature type="compositionally biased region" description="Polar residues" evidence="9">
    <location>
        <begin position="230"/>
        <end position="246"/>
    </location>
</feature>
<feature type="compositionally biased region" description="Basic residues" evidence="9">
    <location>
        <begin position="281"/>
        <end position="293"/>
    </location>
</feature>
<feature type="compositionally biased region" description="Basic and acidic residues" evidence="9">
    <location>
        <begin position="137"/>
        <end position="151"/>
    </location>
</feature>
<gene>
    <name evidence="11" type="ORF">BaRGS_00000867</name>
</gene>
<reference evidence="11 12" key="1">
    <citation type="journal article" date="2023" name="Sci. Data">
        <title>Genome assembly of the Korean intertidal mud-creeper Batillaria attramentaria.</title>
        <authorList>
            <person name="Patra A.K."/>
            <person name="Ho P.T."/>
            <person name="Jun S."/>
            <person name="Lee S.J."/>
            <person name="Kim Y."/>
            <person name="Won Y.J."/>
        </authorList>
    </citation>
    <scope>NUCLEOTIDE SEQUENCE [LARGE SCALE GENOMIC DNA]</scope>
    <source>
        <strain evidence="11">Wonlab-2016</strain>
    </source>
</reference>
<feature type="compositionally biased region" description="Low complexity" evidence="9">
    <location>
        <begin position="637"/>
        <end position="648"/>
    </location>
</feature>
<evidence type="ECO:0000256" key="3">
    <source>
        <dbReference type="ARBA" id="ARBA00022692"/>
    </source>
</evidence>
<dbReference type="InterPro" id="IPR031468">
    <property type="entry name" value="SMP_LBD"/>
</dbReference>
<feature type="compositionally biased region" description="Low complexity" evidence="9">
    <location>
        <begin position="319"/>
        <end position="331"/>
    </location>
</feature>
<evidence type="ECO:0000256" key="1">
    <source>
        <dbReference type="ARBA" id="ARBA00004586"/>
    </source>
</evidence>
<dbReference type="EMBL" id="JACVVK020000003">
    <property type="protein sequence ID" value="KAK7507902.1"/>
    <property type="molecule type" value="Genomic_DNA"/>
</dbReference>
<comment type="caution">
    <text evidence="11">The sequence shown here is derived from an EMBL/GenBank/DDBJ whole genome shotgun (WGS) entry which is preliminary data.</text>
</comment>
<dbReference type="GO" id="GO:0006869">
    <property type="term" value="P:lipid transport"/>
    <property type="evidence" value="ECO:0007669"/>
    <property type="project" value="UniProtKB-KW"/>
</dbReference>
<evidence type="ECO:0000259" key="10">
    <source>
        <dbReference type="PROSITE" id="PS51847"/>
    </source>
</evidence>
<keyword evidence="4" id="KW-0256">Endoplasmic reticulum</keyword>
<dbReference type="CDD" id="cd21675">
    <property type="entry name" value="SMP_TEX2"/>
    <property type="match status" value="1"/>
</dbReference>
<dbReference type="PROSITE" id="PS51847">
    <property type="entry name" value="SMP"/>
    <property type="match status" value="1"/>
</dbReference>
<dbReference type="GO" id="GO:0008289">
    <property type="term" value="F:lipid binding"/>
    <property type="evidence" value="ECO:0007669"/>
    <property type="project" value="UniProtKB-KW"/>
</dbReference>
<feature type="region of interest" description="Disordered" evidence="9">
    <location>
        <begin position="49"/>
        <end position="88"/>
    </location>
</feature>
<feature type="compositionally biased region" description="Polar residues" evidence="9">
    <location>
        <begin position="152"/>
        <end position="177"/>
    </location>
</feature>
<sequence>MSFKRGPKPARPPPPKGGLALGGMSFKKLEQEEDGEDLTISDKYASVVQQARSQNAASSHAAAKMEASAPDSDTNAADEDRSSPLRKSVFEYKELLSGLKDRIHGKITKTIEDISGESSASASPDKEHPLAGPLSKSADKLLEKLAQDELASKSSTLTRNASTEPTSLVSAVMSDSPSELPRSSLVKSLDVPSRPPSVRPGTSSDSVSSTKPTDSAGQTKTVEEKGSGSADKSVSVQLSSLSTGENGENILVVEEHFKEPLEDFTGNPPPTGLTTSTSARPRSKLQSLKKKAPKTSATVSMSGLMRTPEEEVNLDIQNKSGSAKGTGSSGTHEGTDIKPSHSSGMIQRLTSHEGSLIPWQRLMAIVAAVFAYFIVPLPPFLSGLISGSLLTAFVLTVYKWLVQPPKPKEPMVLTPIEDLPPMQVPEMKDPTLEDGIYKGWMNEITHYNPDDYHINHTYSVFVTLEGSRLRLQRPKTPVPRRAMHDENIPIPHFIHQRHFELKGSRVFLMPPGLVKKRVWSKKYPLCLALAEEGTKSRNSSADSASDRAESPPLGAKNDMGFEIVSEEKCDSSVLFLFARTGREKEEWFRRFEAAVQGKALGNHIMEMRRAIERKQRQQQQHRRMGSDSSGRQRHNSSDSQSSSASEATELAETEPSDPLLDFTKYMGHLMPAGAFSRLMSPAHAAKSDTKDGERVPRLPFTGSIICDSQLYWLNALIGRCFFDFLRDTWWAEKVKDKLQRKLSKIHVPYFIEELQVTAIDMGKEMPVIRRAANPYLDERGFWVELDVSYGGSFQMTIETKMNLMKLKRSTQKANIPVASLVANYVHLYLIVGCIMRPVFVSRSPVTDSEEEDSAESSTDEEEEATSPEEREGGGGSKKLLKYLDKLTQSKYFQQATEYKYIKRAMENVSNTPLQLAVQLKSLVGKLAVNVPPPPSDRLWYGFRGSPRLWLAAKPQVGERVVTITHITDWIERKLELEFQRVFVMPNMDDIVVPILRAGEGASAEPGEARSSSIS</sequence>
<dbReference type="InterPro" id="IPR001849">
    <property type="entry name" value="PH_domain"/>
</dbReference>
<evidence type="ECO:0000256" key="2">
    <source>
        <dbReference type="ARBA" id="ARBA00022448"/>
    </source>
</evidence>
<evidence type="ECO:0000256" key="9">
    <source>
        <dbReference type="SAM" id="MobiDB-lite"/>
    </source>
</evidence>
<keyword evidence="12" id="KW-1185">Reference proteome</keyword>
<feature type="compositionally biased region" description="Low complexity" evidence="9">
    <location>
        <begin position="49"/>
        <end position="69"/>
    </location>
</feature>
<keyword evidence="7" id="KW-0446">Lipid-binding</keyword>
<evidence type="ECO:0000256" key="4">
    <source>
        <dbReference type="ARBA" id="ARBA00022824"/>
    </source>
</evidence>
<dbReference type="AlphaFoldDB" id="A0ABD0M850"/>
<keyword evidence="6" id="KW-0445">Lipid transport</keyword>
<keyword evidence="8" id="KW-0472">Membrane</keyword>
<evidence type="ECO:0000256" key="6">
    <source>
        <dbReference type="ARBA" id="ARBA00023055"/>
    </source>
</evidence>
<keyword evidence="5" id="KW-1133">Transmembrane helix</keyword>
<feature type="compositionally biased region" description="Basic and acidic residues" evidence="9">
    <location>
        <begin position="78"/>
        <end position="88"/>
    </location>
</feature>
<feature type="region of interest" description="Disordered" evidence="9">
    <location>
        <begin position="845"/>
        <end position="876"/>
    </location>
</feature>
<keyword evidence="2" id="KW-0813">Transport</keyword>
<feature type="region of interest" description="Disordered" evidence="9">
    <location>
        <begin position="113"/>
        <end position="343"/>
    </location>
</feature>
<feature type="compositionally biased region" description="Polar residues" evidence="9">
    <location>
        <begin position="200"/>
        <end position="220"/>
    </location>
</feature>
<feature type="region of interest" description="Disordered" evidence="9">
    <location>
        <begin position="534"/>
        <end position="557"/>
    </location>
</feature>
<evidence type="ECO:0000313" key="11">
    <source>
        <dbReference type="EMBL" id="KAK7507902.1"/>
    </source>
</evidence>
<comment type="subcellular location">
    <subcellularLocation>
        <location evidence="1">Endoplasmic reticulum membrane</location>
    </subcellularLocation>
</comment>
<feature type="region of interest" description="Disordered" evidence="9">
    <location>
        <begin position="612"/>
        <end position="654"/>
    </location>
</feature>
<protein>
    <recommendedName>
        <fullName evidence="10">SMP-LTD domain-containing protein</fullName>
    </recommendedName>
</protein>
<organism evidence="11 12">
    <name type="scientific">Batillaria attramentaria</name>
    <dbReference type="NCBI Taxonomy" id="370345"/>
    <lineage>
        <taxon>Eukaryota</taxon>
        <taxon>Metazoa</taxon>
        <taxon>Spiralia</taxon>
        <taxon>Lophotrochozoa</taxon>
        <taxon>Mollusca</taxon>
        <taxon>Gastropoda</taxon>
        <taxon>Caenogastropoda</taxon>
        <taxon>Sorbeoconcha</taxon>
        <taxon>Cerithioidea</taxon>
        <taxon>Batillariidae</taxon>
        <taxon>Batillaria</taxon>
    </lineage>
</organism>
<dbReference type="GO" id="GO:0005789">
    <property type="term" value="C:endoplasmic reticulum membrane"/>
    <property type="evidence" value="ECO:0007669"/>
    <property type="project" value="UniProtKB-SubCell"/>
</dbReference>
<keyword evidence="3" id="KW-0812">Transmembrane</keyword>
<proteinExistence type="predicted"/>
<evidence type="ECO:0000256" key="7">
    <source>
        <dbReference type="ARBA" id="ARBA00023121"/>
    </source>
</evidence>
<dbReference type="SMART" id="SM00233">
    <property type="entry name" value="PH"/>
    <property type="match status" value="1"/>
</dbReference>